<dbReference type="Gene3D" id="1.25.40.10">
    <property type="entry name" value="Tetratricopeptide repeat domain"/>
    <property type="match status" value="1"/>
</dbReference>
<evidence type="ECO:0000313" key="4">
    <source>
        <dbReference type="Proteomes" id="UP000603865"/>
    </source>
</evidence>
<sequence>MLVGCSILPGVSTPPSVPAHLEGLNLDWEQFLRAGEYRRALAAARLGDAGQEVAGTLEDLLELQEAVRARRLLVARRQFERYRESLESVPHPEAFRANIHTERLDAALGALESADHQRLTDAATLAECLAPALDEPLTRAEALNALGVLNALQDQEAEADTLFAQAVQHDPGHYRALTNLGNMALERGDLGLAEKLYRQAMALNSEYAGAHHNLGVALRRQKRLQESVKYIKAGQRLSVRQTKRDQDDEMRSNPRTLKTVQTVRTVLIVLAVVAVLLLVRGHL</sequence>
<reference evidence="3" key="1">
    <citation type="journal article" date="2014" name="Int. J. Syst. Evol. Microbiol.">
        <title>Complete genome sequence of Corynebacterium casei LMG S-19264T (=DSM 44701T), isolated from a smear-ripened cheese.</title>
        <authorList>
            <consortium name="US DOE Joint Genome Institute (JGI-PGF)"/>
            <person name="Walter F."/>
            <person name="Albersmeier A."/>
            <person name="Kalinowski J."/>
            <person name="Ruckert C."/>
        </authorList>
    </citation>
    <scope>NUCLEOTIDE SEQUENCE</scope>
    <source>
        <strain evidence="3">JCM 31311</strain>
    </source>
</reference>
<dbReference type="Proteomes" id="UP000603865">
    <property type="component" value="Unassembled WGS sequence"/>
</dbReference>
<evidence type="ECO:0000313" key="3">
    <source>
        <dbReference type="EMBL" id="GGR00879.1"/>
    </source>
</evidence>
<name>A0A918C266_9DEIO</name>
<dbReference type="PANTHER" id="PTHR44809:SF1">
    <property type="entry name" value="PROTEIN O-MANNOSYL-TRANSFERASE TMTC1"/>
    <property type="match status" value="1"/>
</dbReference>
<organism evidence="3 4">
    <name type="scientific">Deinococcus ruber</name>
    <dbReference type="NCBI Taxonomy" id="1848197"/>
    <lineage>
        <taxon>Bacteria</taxon>
        <taxon>Thermotogati</taxon>
        <taxon>Deinococcota</taxon>
        <taxon>Deinococci</taxon>
        <taxon>Deinococcales</taxon>
        <taxon>Deinococcaceae</taxon>
        <taxon>Deinococcus</taxon>
    </lineage>
</organism>
<dbReference type="PANTHER" id="PTHR44809">
    <property type="match status" value="1"/>
</dbReference>
<protein>
    <recommendedName>
        <fullName evidence="5">Tetratricopeptide repeat protein</fullName>
    </recommendedName>
</protein>
<dbReference type="EMBL" id="BMQL01000004">
    <property type="protein sequence ID" value="GGR00879.1"/>
    <property type="molecule type" value="Genomic_DNA"/>
</dbReference>
<feature type="transmembrane region" description="Helical" evidence="2">
    <location>
        <begin position="262"/>
        <end position="279"/>
    </location>
</feature>
<keyword evidence="2" id="KW-0472">Membrane</keyword>
<dbReference type="SUPFAM" id="SSF48452">
    <property type="entry name" value="TPR-like"/>
    <property type="match status" value="1"/>
</dbReference>
<dbReference type="AlphaFoldDB" id="A0A918C266"/>
<dbReference type="Pfam" id="PF13432">
    <property type="entry name" value="TPR_16"/>
    <property type="match status" value="1"/>
</dbReference>
<dbReference type="PROSITE" id="PS50005">
    <property type="entry name" value="TPR"/>
    <property type="match status" value="1"/>
</dbReference>
<comment type="caution">
    <text evidence="3">The sequence shown here is derived from an EMBL/GenBank/DDBJ whole genome shotgun (WGS) entry which is preliminary data.</text>
</comment>
<evidence type="ECO:0000256" key="1">
    <source>
        <dbReference type="PROSITE-ProRule" id="PRU00339"/>
    </source>
</evidence>
<keyword evidence="2" id="KW-1133">Transmembrane helix</keyword>
<proteinExistence type="predicted"/>
<feature type="repeat" description="TPR" evidence="1">
    <location>
        <begin position="174"/>
        <end position="207"/>
    </location>
</feature>
<gene>
    <name evidence="3" type="ORF">GCM10008957_12180</name>
</gene>
<dbReference type="InterPro" id="IPR052943">
    <property type="entry name" value="TMTC_O-mannosyl-trnsfr"/>
</dbReference>
<dbReference type="InterPro" id="IPR019734">
    <property type="entry name" value="TPR_rpt"/>
</dbReference>
<dbReference type="SMART" id="SM00028">
    <property type="entry name" value="TPR"/>
    <property type="match status" value="3"/>
</dbReference>
<evidence type="ECO:0000256" key="2">
    <source>
        <dbReference type="SAM" id="Phobius"/>
    </source>
</evidence>
<keyword evidence="1" id="KW-0802">TPR repeat</keyword>
<keyword evidence="2" id="KW-0812">Transmembrane</keyword>
<evidence type="ECO:0008006" key="5">
    <source>
        <dbReference type="Google" id="ProtNLM"/>
    </source>
</evidence>
<reference evidence="3" key="2">
    <citation type="submission" date="2020-09" db="EMBL/GenBank/DDBJ databases">
        <authorList>
            <person name="Sun Q."/>
            <person name="Ohkuma M."/>
        </authorList>
    </citation>
    <scope>NUCLEOTIDE SEQUENCE</scope>
    <source>
        <strain evidence="3">JCM 31311</strain>
    </source>
</reference>
<accession>A0A918C266</accession>
<keyword evidence="4" id="KW-1185">Reference proteome</keyword>
<dbReference type="InterPro" id="IPR011990">
    <property type="entry name" value="TPR-like_helical_dom_sf"/>
</dbReference>